<dbReference type="InterPro" id="IPR000160">
    <property type="entry name" value="GGDEF_dom"/>
</dbReference>
<dbReference type="PANTHER" id="PTHR45138:SF9">
    <property type="entry name" value="DIGUANYLATE CYCLASE DGCM-RELATED"/>
    <property type="match status" value="1"/>
</dbReference>
<keyword evidence="5" id="KW-1185">Reference proteome</keyword>
<sequence length="359" mass="38484">MAFDARSRAVASEPSGQIADERRSDPGRRARVLSWMTLGGVVLGVVAALDPTTVRPGWLFAFAGVIVASGLVAVASRLWGARWSDPQTFGVVLLLDVLVMVSIAANQDRTGALLNVVMLLPPTLFTAVFLARPLVRGQEAVVAVACGAVMGLVADSPVQWLSLTGLPVLSFVAAAETVLVLRGDLSEVLRSLARLSVTDPLTGVLNRRGLSPEVFDRATRTARYRSVVLLDIDHFKVINDLFGHQAGDRALEAIGRGLLQETRQDDLVVRLGGEEFAVVTAADADETRILAERLRERAVEWIAPWSGTVSIGTATETVRTPGTAAPHDSLQVLLDRADRCLYQAKRAGRNRVVADRGDG</sequence>
<dbReference type="GO" id="GO:0052621">
    <property type="term" value="F:diguanylate cyclase activity"/>
    <property type="evidence" value="ECO:0007669"/>
    <property type="project" value="TreeGrafter"/>
</dbReference>
<dbReference type="GO" id="GO:0043709">
    <property type="term" value="P:cell adhesion involved in single-species biofilm formation"/>
    <property type="evidence" value="ECO:0007669"/>
    <property type="project" value="TreeGrafter"/>
</dbReference>
<evidence type="ECO:0000256" key="2">
    <source>
        <dbReference type="SAM" id="Phobius"/>
    </source>
</evidence>
<keyword evidence="2" id="KW-0472">Membrane</keyword>
<dbReference type="AlphaFoldDB" id="A0A4U6QCB7"/>
<dbReference type="CDD" id="cd01949">
    <property type="entry name" value="GGDEF"/>
    <property type="match status" value="1"/>
</dbReference>
<reference evidence="4 5" key="1">
    <citation type="submission" date="2019-05" db="EMBL/GenBank/DDBJ databases">
        <title>Nakamurella sp. N5BH11, whole genome shotgun sequence.</title>
        <authorList>
            <person name="Tuo L."/>
        </authorList>
    </citation>
    <scope>NUCLEOTIDE SEQUENCE [LARGE SCALE GENOMIC DNA]</scope>
    <source>
        <strain evidence="4 5">N5BH11</strain>
    </source>
</reference>
<dbReference type="NCBIfam" id="TIGR00254">
    <property type="entry name" value="GGDEF"/>
    <property type="match status" value="1"/>
</dbReference>
<proteinExistence type="predicted"/>
<name>A0A4U6QCB7_9ACTN</name>
<protein>
    <submittedName>
        <fullName evidence="4">GGDEF domain-containing protein</fullName>
    </submittedName>
</protein>
<dbReference type="PANTHER" id="PTHR45138">
    <property type="entry name" value="REGULATORY COMPONENTS OF SENSORY TRANSDUCTION SYSTEM"/>
    <property type="match status" value="1"/>
</dbReference>
<feature type="transmembrane region" description="Helical" evidence="2">
    <location>
        <begin position="111"/>
        <end position="130"/>
    </location>
</feature>
<keyword evidence="2" id="KW-1133">Transmembrane helix</keyword>
<dbReference type="GO" id="GO:1902201">
    <property type="term" value="P:negative regulation of bacterial-type flagellum-dependent cell motility"/>
    <property type="evidence" value="ECO:0007669"/>
    <property type="project" value="TreeGrafter"/>
</dbReference>
<dbReference type="SMART" id="SM00267">
    <property type="entry name" value="GGDEF"/>
    <property type="match status" value="1"/>
</dbReference>
<evidence type="ECO:0000313" key="4">
    <source>
        <dbReference type="EMBL" id="TKV57660.1"/>
    </source>
</evidence>
<feature type="transmembrane region" description="Helical" evidence="2">
    <location>
        <begin position="32"/>
        <end position="49"/>
    </location>
</feature>
<dbReference type="FunFam" id="3.30.70.270:FF:000001">
    <property type="entry name" value="Diguanylate cyclase domain protein"/>
    <property type="match status" value="1"/>
</dbReference>
<dbReference type="PROSITE" id="PS50887">
    <property type="entry name" value="GGDEF"/>
    <property type="match status" value="1"/>
</dbReference>
<dbReference type="EMBL" id="SZZH01000004">
    <property type="protein sequence ID" value="TKV57660.1"/>
    <property type="molecule type" value="Genomic_DNA"/>
</dbReference>
<gene>
    <name evidence="4" type="ORF">FDO65_16030</name>
</gene>
<feature type="transmembrane region" description="Helical" evidence="2">
    <location>
        <begin position="137"/>
        <end position="154"/>
    </location>
</feature>
<comment type="caution">
    <text evidence="4">The sequence shown here is derived from an EMBL/GenBank/DDBJ whole genome shotgun (WGS) entry which is preliminary data.</text>
</comment>
<feature type="region of interest" description="Disordered" evidence="1">
    <location>
        <begin position="1"/>
        <end position="25"/>
    </location>
</feature>
<feature type="transmembrane region" description="Helical" evidence="2">
    <location>
        <begin position="55"/>
        <end position="76"/>
    </location>
</feature>
<dbReference type="InterPro" id="IPR029787">
    <property type="entry name" value="Nucleotide_cyclase"/>
</dbReference>
<dbReference type="Proteomes" id="UP000306985">
    <property type="component" value="Unassembled WGS sequence"/>
</dbReference>
<dbReference type="InterPro" id="IPR050469">
    <property type="entry name" value="Diguanylate_Cyclase"/>
</dbReference>
<dbReference type="SUPFAM" id="SSF55073">
    <property type="entry name" value="Nucleotide cyclase"/>
    <property type="match status" value="1"/>
</dbReference>
<dbReference type="Pfam" id="PF00990">
    <property type="entry name" value="GGDEF"/>
    <property type="match status" value="1"/>
</dbReference>
<organism evidence="4 5">
    <name type="scientific">Nakamurella flava</name>
    <dbReference type="NCBI Taxonomy" id="2576308"/>
    <lineage>
        <taxon>Bacteria</taxon>
        <taxon>Bacillati</taxon>
        <taxon>Actinomycetota</taxon>
        <taxon>Actinomycetes</taxon>
        <taxon>Nakamurellales</taxon>
        <taxon>Nakamurellaceae</taxon>
        <taxon>Nakamurella</taxon>
    </lineage>
</organism>
<keyword evidence="2" id="KW-0812">Transmembrane</keyword>
<evidence type="ECO:0000313" key="5">
    <source>
        <dbReference type="Proteomes" id="UP000306985"/>
    </source>
</evidence>
<evidence type="ECO:0000256" key="1">
    <source>
        <dbReference type="SAM" id="MobiDB-lite"/>
    </source>
</evidence>
<dbReference type="GO" id="GO:0005886">
    <property type="term" value="C:plasma membrane"/>
    <property type="evidence" value="ECO:0007669"/>
    <property type="project" value="TreeGrafter"/>
</dbReference>
<dbReference type="OrthoDB" id="23692at2"/>
<feature type="transmembrane region" description="Helical" evidence="2">
    <location>
        <begin position="88"/>
        <end position="105"/>
    </location>
</feature>
<dbReference type="InterPro" id="IPR043128">
    <property type="entry name" value="Rev_trsase/Diguanyl_cyclase"/>
</dbReference>
<dbReference type="Gene3D" id="3.30.70.270">
    <property type="match status" value="1"/>
</dbReference>
<evidence type="ECO:0000259" key="3">
    <source>
        <dbReference type="PROSITE" id="PS50887"/>
    </source>
</evidence>
<feature type="domain" description="GGDEF" evidence="3">
    <location>
        <begin position="223"/>
        <end position="357"/>
    </location>
</feature>
<accession>A0A4U6QCB7</accession>